<dbReference type="InterPro" id="IPR050708">
    <property type="entry name" value="T6SS_VgrG/RHS"/>
</dbReference>
<dbReference type="InterPro" id="IPR022385">
    <property type="entry name" value="Rhs_assc_core"/>
</dbReference>
<evidence type="ECO:0008006" key="3">
    <source>
        <dbReference type="Google" id="ProtNLM"/>
    </source>
</evidence>
<dbReference type="InterPro" id="IPR006530">
    <property type="entry name" value="YD"/>
</dbReference>
<organism evidence="1 2">
    <name type="scientific">Roseburia intestinalis</name>
    <dbReference type="NCBI Taxonomy" id="166486"/>
    <lineage>
        <taxon>Bacteria</taxon>
        <taxon>Bacillati</taxon>
        <taxon>Bacillota</taxon>
        <taxon>Clostridia</taxon>
        <taxon>Lachnospirales</taxon>
        <taxon>Lachnospiraceae</taxon>
        <taxon>Roseburia</taxon>
    </lineage>
</organism>
<sequence>MYSYDQFSNLVSAKESGFETIFRSTDIVGNLYETKDCSDRIYGAGSRLEKSCINLKEKRNKYQGGYGKLITKGRQFFYDEEGNLAKKIEPDGGTWTYLYFGNGMLREVTRPDKSCVSFQYDTFGRRIEKSVTSIHSKGVSEGRQQKVIRFLWNGNNLFHEWEEKCTVGRRKTENKVDFKADYILKLEKREEEKAKKEAGQGENIPDNLITWVFQDDFIPRGKITKDGNYSIISDYLGTPVEAYDEEGKKVWERNLDIYGRVKTEEALGEKNLIPFRFQGQYEDEETGLYYNRFRYYSPEEGCYTQQDPIGLAGGNPTLYGYVCDTNIELDLLGLFKVWRNLRPDEVVSDGLSAKLPGRNMSIAGHLMNGSRHNGAQFISTTTDPKVIEKWNEPGQRIVMFDTDDVIPDVLGNKNIIDVSTPEKARAAGLKRGRPYSNAVSSKEVLVEGRVPANKLTITCPG</sequence>
<dbReference type="Proteomes" id="UP000283513">
    <property type="component" value="Unassembled WGS sequence"/>
</dbReference>
<dbReference type="NCBIfam" id="TIGR03696">
    <property type="entry name" value="Rhs_assc_core"/>
    <property type="match status" value="1"/>
</dbReference>
<accession>A0A3R6F6I4</accession>
<dbReference type="NCBIfam" id="TIGR01643">
    <property type="entry name" value="YD_repeat_2x"/>
    <property type="match status" value="1"/>
</dbReference>
<dbReference type="Gene3D" id="2.180.10.10">
    <property type="entry name" value="RHS repeat-associated core"/>
    <property type="match status" value="1"/>
</dbReference>
<protein>
    <recommendedName>
        <fullName evidence="3">RHS repeat-associated core domain-containing protein</fullName>
    </recommendedName>
</protein>
<evidence type="ECO:0000313" key="1">
    <source>
        <dbReference type="EMBL" id="RHC11538.1"/>
    </source>
</evidence>
<gene>
    <name evidence="1" type="ORF">DW856_20055</name>
</gene>
<dbReference type="EMBL" id="QSHO01000044">
    <property type="protein sequence ID" value="RHC11538.1"/>
    <property type="molecule type" value="Genomic_DNA"/>
</dbReference>
<proteinExistence type="predicted"/>
<dbReference type="AlphaFoldDB" id="A0A3R6F6I4"/>
<name>A0A3R6F6I4_9FIRM</name>
<dbReference type="PANTHER" id="PTHR32305">
    <property type="match status" value="1"/>
</dbReference>
<reference evidence="1 2" key="1">
    <citation type="submission" date="2018-08" db="EMBL/GenBank/DDBJ databases">
        <title>A genome reference for cultivated species of the human gut microbiota.</title>
        <authorList>
            <person name="Zou Y."/>
            <person name="Xue W."/>
            <person name="Luo G."/>
        </authorList>
    </citation>
    <scope>NUCLEOTIDE SEQUENCE [LARGE SCALE GENOMIC DNA]</scope>
    <source>
        <strain evidence="1 2">AM37-1AC</strain>
    </source>
</reference>
<dbReference type="PANTHER" id="PTHR32305:SF15">
    <property type="entry name" value="PROTEIN RHSA-RELATED"/>
    <property type="match status" value="1"/>
</dbReference>
<evidence type="ECO:0000313" key="2">
    <source>
        <dbReference type="Proteomes" id="UP000283513"/>
    </source>
</evidence>
<comment type="caution">
    <text evidence="1">The sequence shown here is derived from an EMBL/GenBank/DDBJ whole genome shotgun (WGS) entry which is preliminary data.</text>
</comment>